<feature type="domain" description="Reverse transcriptase Ty1/copia-type" evidence="1">
    <location>
        <begin position="1"/>
        <end position="130"/>
    </location>
</feature>
<sequence length="272" mass="31176">MDVKTAFLNGNLDEEEFMDQPEGFMVEGKEHMLKFNDTITSFGFKENIVNRCIYLKISRSKFRILVLYVDDILLATNDLGLLCQTKEFLSKNFEMKYMGEASYVIGIEIFRDRTHGLLELSQKAYINKTCTRPDISFVVGMLGRYQSNPGMDHWKVAKKVLKYLQGTKDDMLTYKRSYHLEVIGYSDSNFTGCVDTRKSTFGYLFLLAKGAISSKSAKQSIIIASTKAEFVACFEATVHGLWLWNFISRLGIVDNISKPLRIYYDNSTAVFF</sequence>
<dbReference type="PANTHER" id="PTHR11439">
    <property type="entry name" value="GAG-POL-RELATED RETROTRANSPOSON"/>
    <property type="match status" value="1"/>
</dbReference>
<dbReference type="SUPFAM" id="SSF56672">
    <property type="entry name" value="DNA/RNA polymerases"/>
    <property type="match status" value="1"/>
</dbReference>
<dbReference type="Pfam" id="PF07727">
    <property type="entry name" value="RVT_2"/>
    <property type="match status" value="1"/>
</dbReference>
<dbReference type="OrthoDB" id="1645289at2759"/>
<protein>
    <submittedName>
        <fullName evidence="2">Retrovirus-related Pol polyprotein from transposon TNT 1-94</fullName>
    </submittedName>
</protein>
<dbReference type="InterPro" id="IPR013103">
    <property type="entry name" value="RVT_2"/>
</dbReference>
<dbReference type="Proteomes" id="UP000321393">
    <property type="component" value="Unassembled WGS sequence"/>
</dbReference>
<accession>A0A5A7SLV9</accession>
<evidence type="ECO:0000259" key="1">
    <source>
        <dbReference type="Pfam" id="PF07727"/>
    </source>
</evidence>
<organism evidence="2 3">
    <name type="scientific">Cucumis melo var. makuwa</name>
    <name type="common">Oriental melon</name>
    <dbReference type="NCBI Taxonomy" id="1194695"/>
    <lineage>
        <taxon>Eukaryota</taxon>
        <taxon>Viridiplantae</taxon>
        <taxon>Streptophyta</taxon>
        <taxon>Embryophyta</taxon>
        <taxon>Tracheophyta</taxon>
        <taxon>Spermatophyta</taxon>
        <taxon>Magnoliopsida</taxon>
        <taxon>eudicotyledons</taxon>
        <taxon>Gunneridae</taxon>
        <taxon>Pentapetalae</taxon>
        <taxon>rosids</taxon>
        <taxon>fabids</taxon>
        <taxon>Cucurbitales</taxon>
        <taxon>Cucurbitaceae</taxon>
        <taxon>Benincaseae</taxon>
        <taxon>Cucumis</taxon>
    </lineage>
</organism>
<comment type="caution">
    <text evidence="2">The sequence shown here is derived from an EMBL/GenBank/DDBJ whole genome shotgun (WGS) entry which is preliminary data.</text>
</comment>
<dbReference type="STRING" id="1194695.A0A5A7SLV9"/>
<name>A0A5A7SLV9_CUCMM</name>
<dbReference type="PANTHER" id="PTHR11439:SF467">
    <property type="entry name" value="INTEGRASE CATALYTIC DOMAIN-CONTAINING PROTEIN"/>
    <property type="match status" value="1"/>
</dbReference>
<gene>
    <name evidence="2" type="ORF">E6C27_scaffold19G002570</name>
</gene>
<evidence type="ECO:0000313" key="3">
    <source>
        <dbReference type="Proteomes" id="UP000321393"/>
    </source>
</evidence>
<dbReference type="AlphaFoldDB" id="A0A5A7SLV9"/>
<dbReference type="EMBL" id="SSTE01022979">
    <property type="protein sequence ID" value="KAA0026259.1"/>
    <property type="molecule type" value="Genomic_DNA"/>
</dbReference>
<proteinExistence type="predicted"/>
<dbReference type="CDD" id="cd09272">
    <property type="entry name" value="RNase_HI_RT_Ty1"/>
    <property type="match status" value="1"/>
</dbReference>
<reference evidence="2 3" key="1">
    <citation type="submission" date="2019-08" db="EMBL/GenBank/DDBJ databases">
        <title>Draft genome sequences of two oriental melons (Cucumis melo L. var makuwa).</title>
        <authorList>
            <person name="Kwon S.-Y."/>
        </authorList>
    </citation>
    <scope>NUCLEOTIDE SEQUENCE [LARGE SCALE GENOMIC DNA]</scope>
    <source>
        <strain evidence="3">cv. SW 3</strain>
        <tissue evidence="2">Leaf</tissue>
    </source>
</reference>
<evidence type="ECO:0000313" key="2">
    <source>
        <dbReference type="EMBL" id="KAA0026259.1"/>
    </source>
</evidence>
<dbReference type="InterPro" id="IPR043502">
    <property type="entry name" value="DNA/RNA_pol_sf"/>
</dbReference>